<dbReference type="InterPro" id="IPR000600">
    <property type="entry name" value="ROK"/>
</dbReference>
<sequence length="410" mass="44423">MKFYRSTDAQSALLQCRHNEKYILNLLRKKRKESKANLARDSGLTAAAVGDMIKQLSAKGLVEEVGKVQGDMGQPATLYAPAKNGAYGLGVSISRSFIQTLIVDFGGNIVAEKKHHLILPAPEEVFDLLLKDIAALCEPLPSTIQERIVGLGVAQPFNISVWEKENSNWRDWDSFDLARLLGSALNMPSFKQNDVNAAALAEMMFREDYDVNEFMYLFFGSSQVQSLGGGLILDGDCRTGSSGNAGDFGLLPVPRHPQVNWASDAGGETTYLTNRCSFYSLVRFLKAEGVDLVSGEPLHEVLSAQPVLVNVWLEQCVAALASGVLALQALVDVPELVIDCEDDDAYLVDRIISLLTVKLADVIREGVTLPKIAKGVFGSNASAIGAATLPFDAFFSPKVNGNTPLRRKGS</sequence>
<dbReference type="AlphaFoldDB" id="C5BUF3"/>
<dbReference type="Gene3D" id="1.10.10.10">
    <property type="entry name" value="Winged helix-like DNA-binding domain superfamily/Winged helix DNA-binding domain"/>
    <property type="match status" value="1"/>
</dbReference>
<dbReference type="KEGG" id="ttu:TERTU_4098"/>
<dbReference type="SUPFAM" id="SSF53067">
    <property type="entry name" value="Actin-like ATPase domain"/>
    <property type="match status" value="1"/>
</dbReference>
<dbReference type="Proteomes" id="UP000009080">
    <property type="component" value="Chromosome"/>
</dbReference>
<dbReference type="PANTHER" id="PTHR18964:SF149">
    <property type="entry name" value="BIFUNCTIONAL UDP-N-ACETYLGLUCOSAMINE 2-EPIMERASE_N-ACETYLMANNOSAMINE KINASE"/>
    <property type="match status" value="1"/>
</dbReference>
<gene>
    <name evidence="2" type="ordered locus">TERTU_4098</name>
</gene>
<dbReference type="SUPFAM" id="SSF46785">
    <property type="entry name" value="Winged helix' DNA-binding domain"/>
    <property type="match status" value="1"/>
</dbReference>
<dbReference type="STRING" id="377629.TERTU_4098"/>
<proteinExistence type="inferred from homology"/>
<reference evidence="2 3" key="1">
    <citation type="journal article" date="2009" name="PLoS ONE">
        <title>The complete genome of Teredinibacter turnerae T7901: an intracellular endosymbiont of marine wood-boring bivalves (shipworms).</title>
        <authorList>
            <person name="Yang J.C."/>
            <person name="Madupu R."/>
            <person name="Durkin A.S."/>
            <person name="Ekborg N.A."/>
            <person name="Pedamallu C.S."/>
            <person name="Hostetler J.B."/>
            <person name="Radune D."/>
            <person name="Toms B.S."/>
            <person name="Henrissat B."/>
            <person name="Coutinho P.M."/>
            <person name="Schwarz S."/>
            <person name="Field L."/>
            <person name="Trindade-Silva A.E."/>
            <person name="Soares C.A.G."/>
            <person name="Elshahawi S."/>
            <person name="Hanora A."/>
            <person name="Schmidt E.W."/>
            <person name="Haygood M.G."/>
            <person name="Posfai J."/>
            <person name="Benner J."/>
            <person name="Madinger C."/>
            <person name="Nove J."/>
            <person name="Anton B."/>
            <person name="Chaudhary K."/>
            <person name="Foster J."/>
            <person name="Holman A."/>
            <person name="Kumar S."/>
            <person name="Lessard P.A."/>
            <person name="Luyten Y.A."/>
            <person name="Slatko B."/>
            <person name="Wood N."/>
            <person name="Wu B."/>
            <person name="Teplitski M."/>
            <person name="Mougous J.D."/>
            <person name="Ward N."/>
            <person name="Eisen J.A."/>
            <person name="Badger J.H."/>
            <person name="Distel D.L."/>
        </authorList>
    </citation>
    <scope>NUCLEOTIDE SEQUENCE [LARGE SCALE GENOMIC DNA]</scope>
    <source>
        <strain evidence="3">ATCC 39867 / T7901</strain>
    </source>
</reference>
<organism evidence="2 3">
    <name type="scientific">Teredinibacter turnerae (strain ATCC 39867 / T7901)</name>
    <dbReference type="NCBI Taxonomy" id="377629"/>
    <lineage>
        <taxon>Bacteria</taxon>
        <taxon>Pseudomonadati</taxon>
        <taxon>Pseudomonadota</taxon>
        <taxon>Gammaproteobacteria</taxon>
        <taxon>Cellvibrionales</taxon>
        <taxon>Cellvibrionaceae</taxon>
        <taxon>Teredinibacter</taxon>
    </lineage>
</organism>
<accession>C5BUF3</accession>
<dbReference type="InterPro" id="IPR036390">
    <property type="entry name" value="WH_DNA-bd_sf"/>
</dbReference>
<dbReference type="Gene3D" id="3.30.420.40">
    <property type="match status" value="2"/>
</dbReference>
<dbReference type="OrthoDB" id="8595273at2"/>
<name>C5BUF3_TERTT</name>
<evidence type="ECO:0000256" key="1">
    <source>
        <dbReference type="ARBA" id="ARBA00006479"/>
    </source>
</evidence>
<comment type="similarity">
    <text evidence="1">Belongs to the ROK (NagC/XylR) family.</text>
</comment>
<dbReference type="RefSeq" id="WP_015818933.1">
    <property type="nucleotide sequence ID" value="NC_012997.1"/>
</dbReference>
<dbReference type="PANTHER" id="PTHR18964">
    <property type="entry name" value="ROK (REPRESSOR, ORF, KINASE) FAMILY"/>
    <property type="match status" value="1"/>
</dbReference>
<evidence type="ECO:0000313" key="3">
    <source>
        <dbReference type="Proteomes" id="UP000009080"/>
    </source>
</evidence>
<dbReference type="EMBL" id="CP001614">
    <property type="protein sequence ID" value="ACR12820.1"/>
    <property type="molecule type" value="Genomic_DNA"/>
</dbReference>
<dbReference type="InterPro" id="IPR036388">
    <property type="entry name" value="WH-like_DNA-bd_sf"/>
</dbReference>
<keyword evidence="3" id="KW-1185">Reference proteome</keyword>
<dbReference type="InterPro" id="IPR043129">
    <property type="entry name" value="ATPase_NBD"/>
</dbReference>
<protein>
    <submittedName>
        <fullName evidence="2">ROK family protein</fullName>
    </submittedName>
</protein>
<dbReference type="Pfam" id="PF00480">
    <property type="entry name" value="ROK"/>
    <property type="match status" value="1"/>
</dbReference>
<evidence type="ECO:0000313" key="2">
    <source>
        <dbReference type="EMBL" id="ACR12820.1"/>
    </source>
</evidence>
<dbReference type="HOGENOM" id="CLU_036604_13_0_6"/>
<dbReference type="eggNOG" id="COG1940">
    <property type="taxonomic scope" value="Bacteria"/>
</dbReference>